<name>B4LJC7_DROVI</name>
<reference evidence="4 5" key="1">
    <citation type="journal article" date="2007" name="Nature">
        <title>Evolution of genes and genomes on the Drosophila phylogeny.</title>
        <authorList>
            <consortium name="Drosophila 12 Genomes Consortium"/>
            <person name="Clark A.G."/>
            <person name="Eisen M.B."/>
            <person name="Smith D.R."/>
            <person name="Bergman C.M."/>
            <person name="Oliver B."/>
            <person name="Markow T.A."/>
            <person name="Kaufman T.C."/>
            <person name="Kellis M."/>
            <person name="Gelbart W."/>
            <person name="Iyer V.N."/>
            <person name="Pollard D.A."/>
            <person name="Sackton T.B."/>
            <person name="Larracuente A.M."/>
            <person name="Singh N.D."/>
            <person name="Abad J.P."/>
            <person name="Abt D.N."/>
            <person name="Adryan B."/>
            <person name="Aguade M."/>
            <person name="Akashi H."/>
            <person name="Anderson W.W."/>
            <person name="Aquadro C.F."/>
            <person name="Ardell D.H."/>
            <person name="Arguello R."/>
            <person name="Artieri C.G."/>
            <person name="Barbash D.A."/>
            <person name="Barker D."/>
            <person name="Barsanti P."/>
            <person name="Batterham P."/>
            <person name="Batzoglou S."/>
            <person name="Begun D."/>
            <person name="Bhutkar A."/>
            <person name="Blanco E."/>
            <person name="Bosak S.A."/>
            <person name="Bradley R.K."/>
            <person name="Brand A.D."/>
            <person name="Brent M.R."/>
            <person name="Brooks A.N."/>
            <person name="Brown R.H."/>
            <person name="Butlin R.K."/>
            <person name="Caggese C."/>
            <person name="Calvi B.R."/>
            <person name="Bernardo de Carvalho A."/>
            <person name="Caspi A."/>
            <person name="Castrezana S."/>
            <person name="Celniker S.E."/>
            <person name="Chang J.L."/>
            <person name="Chapple C."/>
            <person name="Chatterji S."/>
            <person name="Chinwalla A."/>
            <person name="Civetta A."/>
            <person name="Clifton S.W."/>
            <person name="Comeron J.M."/>
            <person name="Costello J.C."/>
            <person name="Coyne J.A."/>
            <person name="Daub J."/>
            <person name="David R.G."/>
            <person name="Delcher A.L."/>
            <person name="Delehaunty K."/>
            <person name="Do C.B."/>
            <person name="Ebling H."/>
            <person name="Edwards K."/>
            <person name="Eickbush T."/>
            <person name="Evans J.D."/>
            <person name="Filipski A."/>
            <person name="Findeiss S."/>
            <person name="Freyhult E."/>
            <person name="Fulton L."/>
            <person name="Fulton R."/>
            <person name="Garcia A.C."/>
            <person name="Gardiner A."/>
            <person name="Garfield D.A."/>
            <person name="Garvin B.E."/>
            <person name="Gibson G."/>
            <person name="Gilbert D."/>
            <person name="Gnerre S."/>
            <person name="Godfrey J."/>
            <person name="Good R."/>
            <person name="Gotea V."/>
            <person name="Gravely B."/>
            <person name="Greenberg A.J."/>
            <person name="Griffiths-Jones S."/>
            <person name="Gross S."/>
            <person name="Guigo R."/>
            <person name="Gustafson E.A."/>
            <person name="Haerty W."/>
            <person name="Hahn M.W."/>
            <person name="Halligan D.L."/>
            <person name="Halpern A.L."/>
            <person name="Halter G.M."/>
            <person name="Han M.V."/>
            <person name="Heger A."/>
            <person name="Hillier L."/>
            <person name="Hinrichs A.S."/>
            <person name="Holmes I."/>
            <person name="Hoskins R.A."/>
            <person name="Hubisz M.J."/>
            <person name="Hultmark D."/>
            <person name="Huntley M.A."/>
            <person name="Jaffe D.B."/>
            <person name="Jagadeeshan S."/>
            <person name="Jeck W.R."/>
            <person name="Johnson J."/>
            <person name="Jones C.D."/>
            <person name="Jordan W.C."/>
            <person name="Karpen G.H."/>
            <person name="Kataoka E."/>
            <person name="Keightley P.D."/>
            <person name="Kheradpour P."/>
            <person name="Kirkness E.F."/>
            <person name="Koerich L.B."/>
            <person name="Kristiansen K."/>
            <person name="Kudrna D."/>
            <person name="Kulathinal R.J."/>
            <person name="Kumar S."/>
            <person name="Kwok R."/>
            <person name="Lander E."/>
            <person name="Langley C.H."/>
            <person name="Lapoint R."/>
            <person name="Lazzaro B.P."/>
            <person name="Lee S.J."/>
            <person name="Levesque L."/>
            <person name="Li R."/>
            <person name="Lin C.F."/>
            <person name="Lin M.F."/>
            <person name="Lindblad-Toh K."/>
            <person name="Llopart A."/>
            <person name="Long M."/>
            <person name="Low L."/>
            <person name="Lozovsky E."/>
            <person name="Lu J."/>
            <person name="Luo M."/>
            <person name="Machado C.A."/>
            <person name="Makalowski W."/>
            <person name="Marzo M."/>
            <person name="Matsuda M."/>
            <person name="Matzkin L."/>
            <person name="McAllister B."/>
            <person name="McBride C.S."/>
            <person name="McKernan B."/>
            <person name="McKernan K."/>
            <person name="Mendez-Lago M."/>
            <person name="Minx P."/>
            <person name="Mollenhauer M.U."/>
            <person name="Montooth K."/>
            <person name="Mount S.M."/>
            <person name="Mu X."/>
            <person name="Myers E."/>
            <person name="Negre B."/>
            <person name="Newfeld S."/>
            <person name="Nielsen R."/>
            <person name="Noor M.A."/>
            <person name="O'Grady P."/>
            <person name="Pachter L."/>
            <person name="Papaceit M."/>
            <person name="Parisi M.J."/>
            <person name="Parisi M."/>
            <person name="Parts L."/>
            <person name="Pedersen J.S."/>
            <person name="Pesole G."/>
            <person name="Phillippy A.M."/>
            <person name="Ponting C.P."/>
            <person name="Pop M."/>
            <person name="Porcelli D."/>
            <person name="Powell J.R."/>
            <person name="Prohaska S."/>
            <person name="Pruitt K."/>
            <person name="Puig M."/>
            <person name="Quesneville H."/>
            <person name="Ram K.R."/>
            <person name="Rand D."/>
            <person name="Rasmussen M.D."/>
            <person name="Reed L.K."/>
            <person name="Reenan R."/>
            <person name="Reily A."/>
            <person name="Remington K.A."/>
            <person name="Rieger T.T."/>
            <person name="Ritchie M.G."/>
            <person name="Robin C."/>
            <person name="Rogers Y.H."/>
            <person name="Rohde C."/>
            <person name="Rozas J."/>
            <person name="Rubenfield M.J."/>
            <person name="Ruiz A."/>
            <person name="Russo S."/>
            <person name="Salzberg S.L."/>
            <person name="Sanchez-Gracia A."/>
            <person name="Saranga D.J."/>
            <person name="Sato H."/>
            <person name="Schaeffer S.W."/>
            <person name="Schatz M.C."/>
            <person name="Schlenke T."/>
            <person name="Schwartz R."/>
            <person name="Segarra C."/>
            <person name="Singh R.S."/>
            <person name="Sirot L."/>
            <person name="Sirota M."/>
            <person name="Sisneros N.B."/>
            <person name="Smith C.D."/>
            <person name="Smith T.F."/>
            <person name="Spieth J."/>
            <person name="Stage D.E."/>
            <person name="Stark A."/>
            <person name="Stephan W."/>
            <person name="Strausberg R.L."/>
            <person name="Strempel S."/>
            <person name="Sturgill D."/>
            <person name="Sutton G."/>
            <person name="Sutton G.G."/>
            <person name="Tao W."/>
            <person name="Teichmann S."/>
            <person name="Tobari Y.N."/>
            <person name="Tomimura Y."/>
            <person name="Tsolas J.M."/>
            <person name="Valente V.L."/>
            <person name="Venter E."/>
            <person name="Venter J.C."/>
            <person name="Vicario S."/>
            <person name="Vieira F.G."/>
            <person name="Vilella A.J."/>
            <person name="Villasante A."/>
            <person name="Walenz B."/>
            <person name="Wang J."/>
            <person name="Wasserman M."/>
            <person name="Watts T."/>
            <person name="Wilson D."/>
            <person name="Wilson R.K."/>
            <person name="Wing R.A."/>
            <person name="Wolfner M.F."/>
            <person name="Wong A."/>
            <person name="Wong G.K."/>
            <person name="Wu C.I."/>
            <person name="Wu G."/>
            <person name="Yamamoto D."/>
            <person name="Yang H.P."/>
            <person name="Yang S.P."/>
            <person name="Yorke J.A."/>
            <person name="Yoshida K."/>
            <person name="Zdobnov E."/>
            <person name="Zhang P."/>
            <person name="Zhang Y."/>
            <person name="Zimin A.V."/>
            <person name="Baldwin J."/>
            <person name="Abdouelleil A."/>
            <person name="Abdulkadir J."/>
            <person name="Abebe A."/>
            <person name="Abera B."/>
            <person name="Abreu J."/>
            <person name="Acer S.C."/>
            <person name="Aftuck L."/>
            <person name="Alexander A."/>
            <person name="An P."/>
            <person name="Anderson E."/>
            <person name="Anderson S."/>
            <person name="Arachi H."/>
            <person name="Azer M."/>
            <person name="Bachantsang P."/>
            <person name="Barry A."/>
            <person name="Bayul T."/>
            <person name="Berlin A."/>
            <person name="Bessette D."/>
            <person name="Bloom T."/>
            <person name="Blye J."/>
            <person name="Boguslavskiy L."/>
            <person name="Bonnet C."/>
            <person name="Boukhgalter B."/>
            <person name="Bourzgui I."/>
            <person name="Brown A."/>
            <person name="Cahill P."/>
            <person name="Channer S."/>
            <person name="Cheshatsang Y."/>
            <person name="Chuda L."/>
            <person name="Citroen M."/>
            <person name="Collymore A."/>
            <person name="Cooke P."/>
            <person name="Costello M."/>
            <person name="D'Aco K."/>
            <person name="Daza R."/>
            <person name="De Haan G."/>
            <person name="DeGray S."/>
            <person name="DeMaso C."/>
            <person name="Dhargay N."/>
            <person name="Dooley K."/>
            <person name="Dooley E."/>
            <person name="Doricent M."/>
            <person name="Dorje P."/>
            <person name="Dorjee K."/>
            <person name="Dupes A."/>
            <person name="Elong R."/>
            <person name="Falk J."/>
            <person name="Farina A."/>
            <person name="Faro S."/>
            <person name="Ferguson D."/>
            <person name="Fisher S."/>
            <person name="Foley C.D."/>
            <person name="Franke A."/>
            <person name="Friedrich D."/>
            <person name="Gadbois L."/>
            <person name="Gearin G."/>
            <person name="Gearin C.R."/>
            <person name="Giannoukos G."/>
            <person name="Goode T."/>
            <person name="Graham J."/>
            <person name="Grandbois E."/>
            <person name="Grewal S."/>
            <person name="Gyaltsen K."/>
            <person name="Hafez N."/>
            <person name="Hagos B."/>
            <person name="Hall J."/>
            <person name="Henson C."/>
            <person name="Hollinger A."/>
            <person name="Honan T."/>
            <person name="Huard M.D."/>
            <person name="Hughes L."/>
            <person name="Hurhula B."/>
            <person name="Husby M.E."/>
            <person name="Kamat A."/>
            <person name="Kanga B."/>
            <person name="Kashin S."/>
            <person name="Khazanovich D."/>
            <person name="Kisner P."/>
            <person name="Lance K."/>
            <person name="Lara M."/>
            <person name="Lee W."/>
            <person name="Lennon N."/>
            <person name="Letendre F."/>
            <person name="LeVine R."/>
            <person name="Lipovsky A."/>
            <person name="Liu X."/>
            <person name="Liu J."/>
            <person name="Liu S."/>
            <person name="Lokyitsang T."/>
            <person name="Lokyitsang Y."/>
            <person name="Lubonja R."/>
            <person name="Lui A."/>
            <person name="MacDonald P."/>
            <person name="Magnisalis V."/>
            <person name="Maru K."/>
            <person name="Matthews C."/>
            <person name="McCusker W."/>
            <person name="McDonough S."/>
            <person name="Mehta T."/>
            <person name="Meldrim J."/>
            <person name="Meneus L."/>
            <person name="Mihai O."/>
            <person name="Mihalev A."/>
            <person name="Mihova T."/>
            <person name="Mittelman R."/>
            <person name="Mlenga V."/>
            <person name="Montmayeur A."/>
            <person name="Mulrain L."/>
            <person name="Navidi A."/>
            <person name="Naylor J."/>
            <person name="Negash T."/>
            <person name="Nguyen T."/>
            <person name="Nguyen N."/>
            <person name="Nicol R."/>
            <person name="Norbu C."/>
            <person name="Norbu N."/>
            <person name="Novod N."/>
            <person name="O'Neill B."/>
            <person name="Osman S."/>
            <person name="Markiewicz E."/>
            <person name="Oyono O.L."/>
            <person name="Patti C."/>
            <person name="Phunkhang P."/>
            <person name="Pierre F."/>
            <person name="Priest M."/>
            <person name="Raghuraman S."/>
            <person name="Rege F."/>
            <person name="Reyes R."/>
            <person name="Rise C."/>
            <person name="Rogov P."/>
            <person name="Ross K."/>
            <person name="Ryan E."/>
            <person name="Settipalli S."/>
            <person name="Shea T."/>
            <person name="Sherpa N."/>
            <person name="Shi L."/>
            <person name="Shih D."/>
            <person name="Sparrow T."/>
            <person name="Spaulding J."/>
            <person name="Stalker J."/>
            <person name="Stange-Thomann N."/>
            <person name="Stavropoulos S."/>
            <person name="Stone C."/>
            <person name="Strader C."/>
            <person name="Tesfaye S."/>
            <person name="Thomson T."/>
            <person name="Thoulutsang Y."/>
            <person name="Thoulutsang D."/>
            <person name="Topham K."/>
            <person name="Topping I."/>
            <person name="Tsamla T."/>
            <person name="Vassiliev H."/>
            <person name="Vo A."/>
            <person name="Wangchuk T."/>
            <person name="Wangdi T."/>
            <person name="Weiand M."/>
            <person name="Wilkinson J."/>
            <person name="Wilson A."/>
            <person name="Yadav S."/>
            <person name="Young G."/>
            <person name="Yu Q."/>
            <person name="Zembek L."/>
            <person name="Zhong D."/>
            <person name="Zimmer A."/>
            <person name="Zwirko Z."/>
            <person name="Jaffe D.B."/>
            <person name="Alvarez P."/>
            <person name="Brockman W."/>
            <person name="Butler J."/>
            <person name="Chin C."/>
            <person name="Gnerre S."/>
            <person name="Grabherr M."/>
            <person name="Kleber M."/>
            <person name="Mauceli E."/>
            <person name="MacCallum I."/>
        </authorList>
    </citation>
    <scope>NUCLEOTIDE SEQUENCE [LARGE SCALE GENOMIC DNA]</scope>
    <source>
        <strain evidence="5">Tucson 15010-1051.87</strain>
    </source>
</reference>
<comment type="similarity">
    <text evidence="1">Belongs to the sulfotransferase 1 family.</text>
</comment>
<dbReference type="EMBL" id="CH940648">
    <property type="protein sequence ID" value="EDW60507.1"/>
    <property type="molecule type" value="Genomic_DNA"/>
</dbReference>
<keyword evidence="5" id="KW-1185">Reference proteome</keyword>
<evidence type="ECO:0000256" key="2">
    <source>
        <dbReference type="ARBA" id="ARBA00022679"/>
    </source>
</evidence>
<dbReference type="GO" id="GO:0008146">
    <property type="term" value="F:sulfotransferase activity"/>
    <property type="evidence" value="ECO:0007669"/>
    <property type="project" value="InterPro"/>
</dbReference>
<proteinExistence type="inferred from homology"/>
<gene>
    <name evidence="4" type="primary">Dvir\GJ20821</name>
    <name evidence="4" type="ORF">Dvir_GJ20821</name>
</gene>
<dbReference type="SUPFAM" id="SSF52540">
    <property type="entry name" value="P-loop containing nucleoside triphosphate hydrolases"/>
    <property type="match status" value="1"/>
</dbReference>
<dbReference type="InterPro" id="IPR027417">
    <property type="entry name" value="P-loop_NTPase"/>
</dbReference>
<dbReference type="HOGENOM" id="CLU_027239_1_1_1"/>
<dbReference type="Gene3D" id="3.40.50.300">
    <property type="entry name" value="P-loop containing nucleotide triphosphate hydrolases"/>
    <property type="match status" value="1"/>
</dbReference>
<evidence type="ECO:0000313" key="5">
    <source>
        <dbReference type="Proteomes" id="UP000008792"/>
    </source>
</evidence>
<dbReference type="SMR" id="B4LJC7"/>
<keyword evidence="2 4" id="KW-0808">Transferase</keyword>
<accession>B4LJC7</accession>
<protein>
    <recommendedName>
        <fullName evidence="3">Sulfotransferase domain-containing protein</fullName>
    </recommendedName>
</protein>
<feature type="domain" description="Sulfotransferase" evidence="3">
    <location>
        <begin position="62"/>
        <end position="312"/>
    </location>
</feature>
<organism evidence="4 5">
    <name type="scientific">Drosophila virilis</name>
    <name type="common">Fruit fly</name>
    <dbReference type="NCBI Taxonomy" id="7244"/>
    <lineage>
        <taxon>Eukaryota</taxon>
        <taxon>Metazoa</taxon>
        <taxon>Ecdysozoa</taxon>
        <taxon>Arthropoda</taxon>
        <taxon>Hexapoda</taxon>
        <taxon>Insecta</taxon>
        <taxon>Pterygota</taxon>
        <taxon>Neoptera</taxon>
        <taxon>Endopterygota</taxon>
        <taxon>Diptera</taxon>
        <taxon>Brachycera</taxon>
        <taxon>Muscomorpha</taxon>
        <taxon>Ephydroidea</taxon>
        <taxon>Drosophilidae</taxon>
        <taxon>Drosophila</taxon>
    </lineage>
</organism>
<dbReference type="OrthoDB" id="205623at2759"/>
<dbReference type="PhylomeDB" id="B4LJC7"/>
<dbReference type="Proteomes" id="UP000008792">
    <property type="component" value="Unassembled WGS sequence"/>
</dbReference>
<dbReference type="Pfam" id="PF00685">
    <property type="entry name" value="Sulfotransfer_1"/>
    <property type="match status" value="1"/>
</dbReference>
<evidence type="ECO:0000313" key="4">
    <source>
        <dbReference type="EMBL" id="EDW60507.1"/>
    </source>
</evidence>
<dbReference type="InterPro" id="IPR000863">
    <property type="entry name" value="Sulfotransferase_dom"/>
</dbReference>
<dbReference type="PANTHER" id="PTHR11783">
    <property type="entry name" value="SULFOTRANSFERASE SULT"/>
    <property type="match status" value="1"/>
</dbReference>
<dbReference type="KEGG" id="dvi:6627063"/>
<dbReference type="OMA" id="ANDWIQQ"/>
<dbReference type="AlphaFoldDB" id="B4LJC7"/>
<dbReference type="eggNOG" id="KOG1584">
    <property type="taxonomic scope" value="Eukaryota"/>
</dbReference>
<dbReference type="InParanoid" id="B4LJC7"/>
<evidence type="ECO:0000256" key="1">
    <source>
        <dbReference type="ARBA" id="ARBA00005771"/>
    </source>
</evidence>
<evidence type="ECO:0000259" key="3">
    <source>
        <dbReference type="Pfam" id="PF00685"/>
    </source>
</evidence>
<sequence length="349" mass="40540">MDKCQVGFPYDICDVDAATNAELLEYFTGERTGFVQVGPEGYFFPHKYKVQAELYYNFEARPDDVWITTVPRSGTTWTQELIWLLANGLDFEMAQQRPLTERFPFLEFPLFVHDAVKAELLAENRHSPAAMEFIEHISQPGYETLGELPRDRRRFIKTHFPFSLMPPSVLENKCKIIYVARNPKDVAVSYYHLNRLFRTQGYIGDFERYWRYFQQGLNPWLPYYSHVKEAKQHSQLPNVLYLNYEDMLVDLPGTVMSIGKFLDCAPDAVGLEKLLTHLSIQNFRENKSVNMHEMAAVGILKQGEAGFVRKGGKDITAKQHDQKEFVDNPKLLKLANDWIQQNIELNDIK</sequence>
<dbReference type="FunCoup" id="B4LJC7">
    <property type="interactions" value="25"/>
</dbReference>